<dbReference type="STRING" id="234267.Acid_1039"/>
<dbReference type="Pfam" id="PF14824">
    <property type="entry name" value="Sirohm_synth_M"/>
    <property type="match status" value="1"/>
</dbReference>
<dbReference type="GO" id="GO:0019354">
    <property type="term" value="P:siroheme biosynthetic process"/>
    <property type="evidence" value="ECO:0007669"/>
    <property type="project" value="UniProtKB-UniPathway"/>
</dbReference>
<evidence type="ECO:0000313" key="8">
    <source>
        <dbReference type="EMBL" id="ABJ82037.1"/>
    </source>
</evidence>
<proteinExistence type="predicted"/>
<evidence type="ECO:0000256" key="4">
    <source>
        <dbReference type="ARBA" id="ARBA00023027"/>
    </source>
</evidence>
<dbReference type="NCBIfam" id="TIGR01470">
    <property type="entry name" value="cysG_Nterm"/>
    <property type="match status" value="1"/>
</dbReference>
<organism evidence="8">
    <name type="scientific">Solibacter usitatus (strain Ellin6076)</name>
    <dbReference type="NCBI Taxonomy" id="234267"/>
    <lineage>
        <taxon>Bacteria</taxon>
        <taxon>Pseudomonadati</taxon>
        <taxon>Acidobacteriota</taxon>
        <taxon>Terriglobia</taxon>
        <taxon>Bryobacterales</taxon>
        <taxon>Solibacteraceae</taxon>
        <taxon>Candidatus Solibacter</taxon>
    </lineage>
</organism>
<protein>
    <recommendedName>
        <fullName evidence="2">precorrin-2 dehydrogenase</fullName>
        <ecNumber evidence="2">1.3.1.76</ecNumber>
    </recommendedName>
</protein>
<dbReference type="Gene3D" id="3.30.160.110">
    <property type="entry name" value="Siroheme synthase, domain 2"/>
    <property type="match status" value="1"/>
</dbReference>
<dbReference type="SUPFAM" id="SSF51735">
    <property type="entry name" value="NAD(P)-binding Rossmann-fold domains"/>
    <property type="match status" value="1"/>
</dbReference>
<dbReference type="PANTHER" id="PTHR35330:SF1">
    <property type="entry name" value="SIROHEME BIOSYNTHESIS PROTEIN MET8"/>
    <property type="match status" value="1"/>
</dbReference>
<gene>
    <name evidence="8" type="ordered locus">Acid_1039</name>
</gene>
<dbReference type="PANTHER" id="PTHR35330">
    <property type="entry name" value="SIROHEME BIOSYNTHESIS PROTEIN MET8"/>
    <property type="match status" value="1"/>
</dbReference>
<comment type="pathway">
    <text evidence="1">Porphyrin-containing compound metabolism; siroheme biosynthesis; sirohydrochlorin from precorrin-2: step 1/1.</text>
</comment>
<dbReference type="InParanoid" id="Q02A89"/>
<dbReference type="KEGG" id="sus:Acid_1039"/>
<dbReference type="EC" id="1.3.1.76" evidence="2"/>
<feature type="domain" description="Siroheme synthase central" evidence="7">
    <location>
        <begin position="117"/>
        <end position="142"/>
    </location>
</feature>
<comment type="catalytic activity">
    <reaction evidence="6">
        <text>precorrin-2 + NAD(+) = sirohydrochlorin + NADH + 2 H(+)</text>
        <dbReference type="Rhea" id="RHEA:15613"/>
        <dbReference type="ChEBI" id="CHEBI:15378"/>
        <dbReference type="ChEBI" id="CHEBI:57540"/>
        <dbReference type="ChEBI" id="CHEBI:57945"/>
        <dbReference type="ChEBI" id="CHEBI:58351"/>
        <dbReference type="ChEBI" id="CHEBI:58827"/>
        <dbReference type="EC" id="1.3.1.76"/>
    </reaction>
</comment>
<evidence type="ECO:0000256" key="1">
    <source>
        <dbReference type="ARBA" id="ARBA00005010"/>
    </source>
</evidence>
<dbReference type="GO" id="GO:0004325">
    <property type="term" value="F:ferrochelatase activity"/>
    <property type="evidence" value="ECO:0007669"/>
    <property type="project" value="InterPro"/>
</dbReference>
<dbReference type="HOGENOM" id="CLU_011276_8_3_0"/>
<dbReference type="Pfam" id="PF13241">
    <property type="entry name" value="NAD_binding_7"/>
    <property type="match status" value="1"/>
</dbReference>
<dbReference type="AlphaFoldDB" id="Q02A89"/>
<dbReference type="GO" id="GO:0043115">
    <property type="term" value="F:precorrin-2 dehydrogenase activity"/>
    <property type="evidence" value="ECO:0007669"/>
    <property type="project" value="UniProtKB-EC"/>
</dbReference>
<dbReference type="InterPro" id="IPR006367">
    <property type="entry name" value="Sirohaem_synthase_N"/>
</dbReference>
<keyword evidence="3" id="KW-0560">Oxidoreductase</keyword>
<keyword evidence="4" id="KW-0520">NAD</keyword>
<dbReference type="Gene3D" id="3.40.50.720">
    <property type="entry name" value="NAD(P)-binding Rossmann-like Domain"/>
    <property type="match status" value="1"/>
</dbReference>
<name>Q02A89_SOLUE</name>
<dbReference type="InterPro" id="IPR028161">
    <property type="entry name" value="Met8-like"/>
</dbReference>
<accession>Q02A89</accession>
<dbReference type="UniPathway" id="UPA00262">
    <property type="reaction ID" value="UER00222"/>
</dbReference>
<evidence type="ECO:0000256" key="3">
    <source>
        <dbReference type="ARBA" id="ARBA00023002"/>
    </source>
</evidence>
<keyword evidence="5" id="KW-0627">Porphyrin biosynthesis</keyword>
<dbReference type="InterPro" id="IPR036291">
    <property type="entry name" value="NAD(P)-bd_dom_sf"/>
</dbReference>
<dbReference type="eggNOG" id="COG1648">
    <property type="taxonomic scope" value="Bacteria"/>
</dbReference>
<evidence type="ECO:0000256" key="2">
    <source>
        <dbReference type="ARBA" id="ARBA00012400"/>
    </source>
</evidence>
<evidence type="ECO:0000256" key="5">
    <source>
        <dbReference type="ARBA" id="ARBA00023244"/>
    </source>
</evidence>
<sequence>MGLKHYPVFLDLKDRPVLVVGAGKVALRKTRGLLESGARVTVVAPEWEAEFEELPLRLIRRRFRASDLTNIFLVFAATDDRLTNHRIGIAAKGKGLFANIADSAEECGFVVPARVNRGEVQIAISTGGDNPRLSAELRRKLDEIL</sequence>
<dbReference type="EMBL" id="CP000473">
    <property type="protein sequence ID" value="ABJ82037.1"/>
    <property type="molecule type" value="Genomic_DNA"/>
</dbReference>
<reference evidence="8" key="1">
    <citation type="submission" date="2006-10" db="EMBL/GenBank/DDBJ databases">
        <title>Complete sequence of Solibacter usitatus Ellin6076.</title>
        <authorList>
            <consortium name="US DOE Joint Genome Institute"/>
            <person name="Copeland A."/>
            <person name="Lucas S."/>
            <person name="Lapidus A."/>
            <person name="Barry K."/>
            <person name="Detter J.C."/>
            <person name="Glavina del Rio T."/>
            <person name="Hammon N."/>
            <person name="Israni S."/>
            <person name="Dalin E."/>
            <person name="Tice H."/>
            <person name="Pitluck S."/>
            <person name="Thompson L.S."/>
            <person name="Brettin T."/>
            <person name="Bruce D."/>
            <person name="Han C."/>
            <person name="Tapia R."/>
            <person name="Gilna P."/>
            <person name="Schmutz J."/>
            <person name="Larimer F."/>
            <person name="Land M."/>
            <person name="Hauser L."/>
            <person name="Kyrpides N."/>
            <person name="Mikhailova N."/>
            <person name="Janssen P.H."/>
            <person name="Kuske C.R."/>
            <person name="Richardson P."/>
        </authorList>
    </citation>
    <scope>NUCLEOTIDE SEQUENCE</scope>
    <source>
        <strain evidence="8">Ellin6076</strain>
    </source>
</reference>
<dbReference type="InterPro" id="IPR028281">
    <property type="entry name" value="Sirohaem_synthase_central"/>
</dbReference>
<dbReference type="SUPFAM" id="SSF75615">
    <property type="entry name" value="Siroheme synthase middle domains-like"/>
    <property type="match status" value="1"/>
</dbReference>
<evidence type="ECO:0000256" key="6">
    <source>
        <dbReference type="ARBA" id="ARBA00047561"/>
    </source>
</evidence>
<evidence type="ECO:0000259" key="7">
    <source>
        <dbReference type="Pfam" id="PF14824"/>
    </source>
</evidence>